<evidence type="ECO:0000256" key="4">
    <source>
        <dbReference type="ARBA" id="ARBA00022679"/>
    </source>
</evidence>
<keyword evidence="4 9" id="KW-0808">Transferase</keyword>
<dbReference type="PANTHER" id="PTHR43442">
    <property type="entry name" value="GLUCONOKINASE-RELATED"/>
    <property type="match status" value="1"/>
</dbReference>
<dbReference type="InterPro" id="IPR031322">
    <property type="entry name" value="Shikimate/glucono_kinase"/>
</dbReference>
<dbReference type="GO" id="GO:0005524">
    <property type="term" value="F:ATP binding"/>
    <property type="evidence" value="ECO:0007669"/>
    <property type="project" value="UniProtKB-KW"/>
</dbReference>
<reference evidence="11 12" key="1">
    <citation type="submission" date="2019-02" db="EMBL/GenBank/DDBJ databases">
        <title>Genome sequencing of the rare red list fungi Phellinidium pouzarii.</title>
        <authorList>
            <person name="Buettner E."/>
            <person name="Kellner H."/>
        </authorList>
    </citation>
    <scope>NUCLEOTIDE SEQUENCE [LARGE SCALE GENOMIC DNA]</scope>
    <source>
        <strain evidence="11 12">DSM 108285</strain>
    </source>
</reference>
<evidence type="ECO:0000313" key="12">
    <source>
        <dbReference type="Proteomes" id="UP000308199"/>
    </source>
</evidence>
<dbReference type="Pfam" id="PF01202">
    <property type="entry name" value="SKI"/>
    <property type="match status" value="1"/>
</dbReference>
<keyword evidence="5 9" id="KW-0547">Nucleotide-binding</keyword>
<evidence type="ECO:0000256" key="2">
    <source>
        <dbReference type="ARBA" id="ARBA00008420"/>
    </source>
</evidence>
<evidence type="ECO:0000256" key="10">
    <source>
        <dbReference type="SAM" id="MobiDB-lite"/>
    </source>
</evidence>
<dbReference type="InterPro" id="IPR006001">
    <property type="entry name" value="Therm_gnt_kin"/>
</dbReference>
<evidence type="ECO:0000256" key="3">
    <source>
        <dbReference type="ARBA" id="ARBA00012054"/>
    </source>
</evidence>
<evidence type="ECO:0000256" key="5">
    <source>
        <dbReference type="ARBA" id="ARBA00022741"/>
    </source>
</evidence>
<feature type="compositionally biased region" description="Basic and acidic residues" evidence="10">
    <location>
        <begin position="41"/>
        <end position="60"/>
    </location>
</feature>
<dbReference type="GO" id="GO:0005975">
    <property type="term" value="P:carbohydrate metabolic process"/>
    <property type="evidence" value="ECO:0007669"/>
    <property type="project" value="InterPro"/>
</dbReference>
<dbReference type="SUPFAM" id="SSF52540">
    <property type="entry name" value="P-loop containing nucleoside triphosphate hydrolases"/>
    <property type="match status" value="1"/>
</dbReference>
<gene>
    <name evidence="11" type="ORF">EW145_g6388</name>
</gene>
<dbReference type="EMBL" id="SGPK01000475">
    <property type="protein sequence ID" value="THH03272.1"/>
    <property type="molecule type" value="Genomic_DNA"/>
</dbReference>
<dbReference type="GO" id="GO:0005737">
    <property type="term" value="C:cytoplasm"/>
    <property type="evidence" value="ECO:0007669"/>
    <property type="project" value="TreeGrafter"/>
</dbReference>
<keyword evidence="6 9" id="KW-0418">Kinase</keyword>
<comment type="pathway">
    <text evidence="1 9">Carbohydrate acid metabolism; D-gluconate degradation.</text>
</comment>
<keyword evidence="7 9" id="KW-0067">ATP-binding</keyword>
<evidence type="ECO:0000256" key="8">
    <source>
        <dbReference type="ARBA" id="ARBA00048090"/>
    </source>
</evidence>
<dbReference type="PANTHER" id="PTHR43442:SF3">
    <property type="entry name" value="GLUCONOKINASE-RELATED"/>
    <property type="match status" value="1"/>
</dbReference>
<accession>A0A4S4KWR2</accession>
<dbReference type="GO" id="GO:0046316">
    <property type="term" value="F:gluconokinase activity"/>
    <property type="evidence" value="ECO:0007669"/>
    <property type="project" value="UniProtKB-EC"/>
</dbReference>
<evidence type="ECO:0000256" key="9">
    <source>
        <dbReference type="RuleBase" id="RU363066"/>
    </source>
</evidence>
<dbReference type="EC" id="2.7.1.12" evidence="3 9"/>
<dbReference type="Gene3D" id="3.40.50.300">
    <property type="entry name" value="P-loop containing nucleotide triphosphate hydrolases"/>
    <property type="match status" value="1"/>
</dbReference>
<feature type="region of interest" description="Disordered" evidence="10">
    <location>
        <begin position="41"/>
        <end position="69"/>
    </location>
</feature>
<dbReference type="Proteomes" id="UP000308199">
    <property type="component" value="Unassembled WGS sequence"/>
</dbReference>
<comment type="similarity">
    <text evidence="2 9">Belongs to the gluconokinase GntK/GntV family.</text>
</comment>
<comment type="caution">
    <text evidence="11">The sequence shown here is derived from an EMBL/GenBank/DDBJ whole genome shotgun (WGS) entry which is preliminary data.</text>
</comment>
<name>A0A4S4KWR2_9AGAM</name>
<dbReference type="OrthoDB" id="275177at2759"/>
<evidence type="ECO:0000256" key="6">
    <source>
        <dbReference type="ARBA" id="ARBA00022777"/>
    </source>
</evidence>
<feature type="compositionally biased region" description="Basic and acidic residues" evidence="10">
    <location>
        <begin position="14"/>
        <end position="28"/>
    </location>
</feature>
<dbReference type="UniPathway" id="UPA00792"/>
<evidence type="ECO:0000256" key="7">
    <source>
        <dbReference type="ARBA" id="ARBA00022840"/>
    </source>
</evidence>
<keyword evidence="12" id="KW-1185">Reference proteome</keyword>
<comment type="catalytic activity">
    <reaction evidence="8 9">
        <text>D-gluconate + ATP = 6-phospho-D-gluconate + ADP + H(+)</text>
        <dbReference type="Rhea" id="RHEA:19433"/>
        <dbReference type="ChEBI" id="CHEBI:15378"/>
        <dbReference type="ChEBI" id="CHEBI:18391"/>
        <dbReference type="ChEBI" id="CHEBI:30616"/>
        <dbReference type="ChEBI" id="CHEBI:58759"/>
        <dbReference type="ChEBI" id="CHEBI:456216"/>
        <dbReference type="EC" id="2.7.1.12"/>
    </reaction>
</comment>
<sequence length="287" mass="31580">MVIHSEPVSTYDRPTNRDEHKQHTHDDHCAEDQLDALRSNTEHHVHHARGDVGGKYHDQEPGEDDGITQKVGDELRKDVSVKEHAKPILVVVMGVSACGKSTVGAALANALGMPFTDADALHPQSNIDKMSHGVPLTDADRQPWLERVREEAAQTCKQQDADSAYTGRRGIVIGCSSLKLAYRDILRGIPQSPPETESENADAEASDPAALPTYFVHIRGTRDALLQRLQNRKGHFMKVNMLDSQLATLDPPEETGEPNVVTIELEATMEDQVREAKDGLKILGIEV</sequence>
<evidence type="ECO:0000313" key="11">
    <source>
        <dbReference type="EMBL" id="THH03272.1"/>
    </source>
</evidence>
<dbReference type="InterPro" id="IPR027417">
    <property type="entry name" value="P-loop_NTPase"/>
</dbReference>
<organism evidence="11 12">
    <name type="scientific">Phellinidium pouzarii</name>
    <dbReference type="NCBI Taxonomy" id="167371"/>
    <lineage>
        <taxon>Eukaryota</taxon>
        <taxon>Fungi</taxon>
        <taxon>Dikarya</taxon>
        <taxon>Basidiomycota</taxon>
        <taxon>Agaricomycotina</taxon>
        <taxon>Agaricomycetes</taxon>
        <taxon>Hymenochaetales</taxon>
        <taxon>Hymenochaetaceae</taxon>
        <taxon>Phellinidium</taxon>
    </lineage>
</organism>
<dbReference type="CDD" id="cd02021">
    <property type="entry name" value="GntK"/>
    <property type="match status" value="1"/>
</dbReference>
<proteinExistence type="inferred from homology"/>
<feature type="region of interest" description="Disordered" evidence="10">
    <location>
        <begin position="1"/>
        <end position="28"/>
    </location>
</feature>
<evidence type="ECO:0000256" key="1">
    <source>
        <dbReference type="ARBA" id="ARBA00004875"/>
    </source>
</evidence>
<dbReference type="AlphaFoldDB" id="A0A4S4KWR2"/>
<protein>
    <recommendedName>
        <fullName evidence="3 9">Gluconokinase</fullName>
        <ecNumber evidence="3 9">2.7.1.12</ecNumber>
    </recommendedName>
</protein>
<dbReference type="NCBIfam" id="TIGR01313">
    <property type="entry name" value="therm_gnt_kin"/>
    <property type="match status" value="1"/>
</dbReference>